<evidence type="ECO:0000313" key="1">
    <source>
        <dbReference type="EMBL" id="TDW62282.1"/>
    </source>
</evidence>
<dbReference type="EMBL" id="SODO01000001">
    <property type="protein sequence ID" value="TDW62282.1"/>
    <property type="molecule type" value="Genomic_DNA"/>
</dbReference>
<sequence>MPMPDWIVVADAAKAVVYRQDWVENAGEEVMDLAHPEARLKTSELTSDISAIPEKSDPSHTENQRFAREIMARVRHALDHNEIGGFYLAAPPQFLGMLREAMDDRLRKALQKDLDKNLSGVSHEEVLAAFKNGSKS</sequence>
<evidence type="ECO:0000313" key="2">
    <source>
        <dbReference type="Proteomes" id="UP000295058"/>
    </source>
</evidence>
<keyword evidence="2" id="KW-1185">Reference proteome</keyword>
<organism evidence="1 2">
    <name type="scientific">Oceanimonas baumannii</name>
    <dbReference type="NCBI Taxonomy" id="129578"/>
    <lineage>
        <taxon>Bacteria</taxon>
        <taxon>Pseudomonadati</taxon>
        <taxon>Pseudomonadota</taxon>
        <taxon>Gammaproteobacteria</taxon>
        <taxon>Aeromonadales</taxon>
        <taxon>Aeromonadaceae</taxon>
        <taxon>Oceanimonas</taxon>
    </lineage>
</organism>
<dbReference type="RefSeq" id="WP_228211831.1">
    <property type="nucleotide sequence ID" value="NZ_JAJGNK010000004.1"/>
</dbReference>
<proteinExistence type="predicted"/>
<protein>
    <submittedName>
        <fullName evidence="1">Protein required for attachment to host cells</fullName>
    </submittedName>
</protein>
<name>A0ABY2F3G5_9GAMM</name>
<dbReference type="InterPro" id="IPR019291">
    <property type="entry name" value="Host_attachment_protein"/>
</dbReference>
<dbReference type="Proteomes" id="UP000295058">
    <property type="component" value="Unassembled WGS sequence"/>
</dbReference>
<dbReference type="Pfam" id="PF10116">
    <property type="entry name" value="Host_attach"/>
    <property type="match status" value="1"/>
</dbReference>
<accession>A0ABY2F3G5</accession>
<gene>
    <name evidence="1" type="ORF">LY04_00344</name>
</gene>
<comment type="caution">
    <text evidence="1">The sequence shown here is derived from an EMBL/GenBank/DDBJ whole genome shotgun (WGS) entry which is preliminary data.</text>
</comment>
<reference evidence="1 2" key="1">
    <citation type="submission" date="2019-03" db="EMBL/GenBank/DDBJ databases">
        <title>Genomic Encyclopedia of Archaeal and Bacterial Type Strains, Phase II (KMG-II): from individual species to whole genera.</title>
        <authorList>
            <person name="Goeker M."/>
        </authorList>
    </citation>
    <scope>NUCLEOTIDE SEQUENCE [LARGE SCALE GENOMIC DNA]</scope>
    <source>
        <strain evidence="1 2">DSM 15594</strain>
    </source>
</reference>